<dbReference type="InterPro" id="IPR013785">
    <property type="entry name" value="Aldolase_TIM"/>
</dbReference>
<accession>A0AAD5DI59</accession>
<evidence type="ECO:0000256" key="3">
    <source>
        <dbReference type="ARBA" id="ARBA00012572"/>
    </source>
</evidence>
<dbReference type="GO" id="GO:0004640">
    <property type="term" value="F:phosphoribosylanthranilate isomerase activity"/>
    <property type="evidence" value="ECO:0007669"/>
    <property type="project" value="UniProtKB-EC"/>
</dbReference>
<organism evidence="9 10">
    <name type="scientific">Chlorella ohadii</name>
    <dbReference type="NCBI Taxonomy" id="2649997"/>
    <lineage>
        <taxon>Eukaryota</taxon>
        <taxon>Viridiplantae</taxon>
        <taxon>Chlorophyta</taxon>
        <taxon>core chlorophytes</taxon>
        <taxon>Trebouxiophyceae</taxon>
        <taxon>Chlorellales</taxon>
        <taxon>Chlorellaceae</taxon>
        <taxon>Chlorella clade</taxon>
        <taxon>Chlorella</taxon>
    </lineage>
</organism>
<evidence type="ECO:0000256" key="6">
    <source>
        <dbReference type="ARBA" id="ARBA00023141"/>
    </source>
</evidence>
<evidence type="ECO:0000256" key="1">
    <source>
        <dbReference type="ARBA" id="ARBA00004664"/>
    </source>
</evidence>
<dbReference type="GO" id="GO:0000162">
    <property type="term" value="P:L-tryptophan biosynthetic process"/>
    <property type="evidence" value="ECO:0007669"/>
    <property type="project" value="UniProtKB-KW"/>
</dbReference>
<dbReference type="InterPro" id="IPR001240">
    <property type="entry name" value="PRAI_dom"/>
</dbReference>
<protein>
    <recommendedName>
        <fullName evidence="3">phosphoribosylanthranilate isomerase</fullName>
        <ecNumber evidence="3">5.3.1.24</ecNumber>
    </recommendedName>
</protein>
<evidence type="ECO:0000256" key="7">
    <source>
        <dbReference type="ARBA" id="ARBA00023235"/>
    </source>
</evidence>
<comment type="similarity">
    <text evidence="2">Belongs to the TrpF family.</text>
</comment>
<dbReference type="PANTHER" id="PTHR42894">
    <property type="entry name" value="N-(5'-PHOSPHORIBOSYL)ANTHRANILATE ISOMERASE"/>
    <property type="match status" value="1"/>
</dbReference>
<dbReference type="Proteomes" id="UP001205105">
    <property type="component" value="Unassembled WGS sequence"/>
</dbReference>
<evidence type="ECO:0000259" key="8">
    <source>
        <dbReference type="Pfam" id="PF00697"/>
    </source>
</evidence>
<keyword evidence="6" id="KW-0057">Aromatic amino acid biosynthesis</keyword>
<gene>
    <name evidence="9" type="ORF">COHA_010234</name>
</gene>
<dbReference type="InterPro" id="IPR011060">
    <property type="entry name" value="RibuloseP-bd_barrel"/>
</dbReference>
<dbReference type="PANTHER" id="PTHR42894:SF1">
    <property type="entry name" value="N-(5'-PHOSPHORIBOSYL)ANTHRANILATE ISOMERASE"/>
    <property type="match status" value="1"/>
</dbReference>
<dbReference type="HAMAP" id="MF_00135">
    <property type="entry name" value="PRAI"/>
    <property type="match status" value="1"/>
</dbReference>
<dbReference type="Gene3D" id="3.20.20.70">
    <property type="entry name" value="Aldolase class I"/>
    <property type="match status" value="1"/>
</dbReference>
<dbReference type="EMBL" id="JADXDR010000219">
    <property type="protein sequence ID" value="KAI7835890.1"/>
    <property type="molecule type" value="Genomic_DNA"/>
</dbReference>
<evidence type="ECO:0000313" key="10">
    <source>
        <dbReference type="Proteomes" id="UP001205105"/>
    </source>
</evidence>
<keyword evidence="10" id="KW-1185">Reference proteome</keyword>
<keyword evidence="7" id="KW-0413">Isomerase</keyword>
<dbReference type="EC" id="5.3.1.24" evidence="3"/>
<comment type="caution">
    <text evidence="9">The sequence shown here is derived from an EMBL/GenBank/DDBJ whole genome shotgun (WGS) entry which is preliminary data.</text>
</comment>
<keyword evidence="4" id="KW-0028">Amino-acid biosynthesis</keyword>
<feature type="domain" description="N-(5'phosphoribosyl) anthranilate isomerase (PRAI)" evidence="8">
    <location>
        <begin position="54"/>
        <end position="255"/>
    </location>
</feature>
<proteinExistence type="inferred from homology"/>
<dbReference type="CDD" id="cd00405">
    <property type="entry name" value="PRAI"/>
    <property type="match status" value="1"/>
</dbReference>
<reference evidence="9" key="1">
    <citation type="submission" date="2020-11" db="EMBL/GenBank/DDBJ databases">
        <title>Chlorella ohadii genome sequencing and assembly.</title>
        <authorList>
            <person name="Murik O."/>
            <person name="Treves H."/>
            <person name="Kedem I."/>
            <person name="Shotland Y."/>
            <person name="Kaplan A."/>
        </authorList>
    </citation>
    <scope>NUCLEOTIDE SEQUENCE</scope>
    <source>
        <strain evidence="9">1</strain>
    </source>
</reference>
<evidence type="ECO:0000256" key="5">
    <source>
        <dbReference type="ARBA" id="ARBA00022822"/>
    </source>
</evidence>
<keyword evidence="5" id="KW-0822">Tryptophan biosynthesis</keyword>
<dbReference type="Pfam" id="PF00697">
    <property type="entry name" value="PRAI"/>
    <property type="match status" value="1"/>
</dbReference>
<evidence type="ECO:0000256" key="2">
    <source>
        <dbReference type="ARBA" id="ARBA00007571"/>
    </source>
</evidence>
<dbReference type="AlphaFoldDB" id="A0AAD5DI59"/>
<evidence type="ECO:0000313" key="9">
    <source>
        <dbReference type="EMBL" id="KAI7835890.1"/>
    </source>
</evidence>
<dbReference type="InterPro" id="IPR044643">
    <property type="entry name" value="TrpF_fam"/>
</dbReference>
<sequence length="270" mass="27310">MALAHSFCIGTQTRPAAGSMFTASLSRRSAAGRSPAAAAAAADLPLAPQQPVIKVCGVTNAEDADAAAAEGAGLIGMILWPKAKRSITPTVARQIGAVARARGAEPVAVFVDEDAATIERVCDEAGVRIVQLHGDGARAALPHLPAHLAAVYVMHADPAGQLQTPPPPPGCRQPHWIIVDSLQGGSGQAFDWRQLRQQAAGFAPLATHGWLLAGGLTADSVAEAIATAGPTGVDVSSGVCGPDGLKKDLGKVQAYCSRAAAAFAAATAAR</sequence>
<dbReference type="SUPFAM" id="SSF51366">
    <property type="entry name" value="Ribulose-phoshate binding barrel"/>
    <property type="match status" value="1"/>
</dbReference>
<comment type="pathway">
    <text evidence="1">Amino-acid biosynthesis; L-tryptophan biosynthesis; L-tryptophan from chorismate: step 3/5.</text>
</comment>
<evidence type="ECO:0000256" key="4">
    <source>
        <dbReference type="ARBA" id="ARBA00022605"/>
    </source>
</evidence>
<name>A0AAD5DI59_9CHLO</name>